<evidence type="ECO:0008006" key="5">
    <source>
        <dbReference type="Google" id="ProtNLM"/>
    </source>
</evidence>
<dbReference type="InterPro" id="IPR055008">
    <property type="entry name" value="MrpR_C_cat"/>
</dbReference>
<dbReference type="Pfam" id="PF22822">
    <property type="entry name" value="MrpR_N_CB"/>
    <property type="match status" value="1"/>
</dbReference>
<proteinExistence type="predicted"/>
<dbReference type="InterPro" id="IPR011010">
    <property type="entry name" value="DNA_brk_join_enz"/>
</dbReference>
<dbReference type="RefSeq" id="WP_219871314.1">
    <property type="nucleotide sequence ID" value="NZ_JAHZIJ010000002.1"/>
</dbReference>
<dbReference type="InterPro" id="IPR055009">
    <property type="entry name" value="MrpR_N_CB"/>
</dbReference>
<keyword evidence="4" id="KW-1185">Reference proteome</keyword>
<sequence>MSNKIYEGGFYNEEQKKRFLKYYIDYKDDSSVKNYTAVLSRAQYVESRLNKDLYDFNSDEIEQLMKYFNCTTITSAYGRLNYIQNYINWGIAEGLTKSVDNPLNGLISREFCKRLVGDYTRVLATEQDVLRVAESCLNFQDKAVILAIFEGIGGKELSELTNLRRADIDEGQLRIKLTDSKHGTRYMTFKDDYIIRNLIRANEEETYHMWSSNKQRKRERVLIALGRSSYVIKHIVNRHGSDEDTPVKSYGITTRLRHIQEHFSSDFEFLNPTNLRNSGMLRMARDIYWATGKFNIEDVRNICLRYHVSVGSTSGEAKLKNNFLNIETIGLVYGGRPE</sequence>
<dbReference type="Pfam" id="PF22823">
    <property type="entry name" value="MrpR_C_cat"/>
    <property type="match status" value="1"/>
</dbReference>
<feature type="domain" description="MrpR N-terminal core-binding" evidence="1">
    <location>
        <begin position="10"/>
        <end position="91"/>
    </location>
</feature>
<evidence type="ECO:0000313" key="4">
    <source>
        <dbReference type="Proteomes" id="UP000812277"/>
    </source>
</evidence>
<feature type="domain" description="MrpR C-terminal catalytic" evidence="2">
    <location>
        <begin position="134"/>
        <end position="296"/>
    </location>
</feature>
<dbReference type="Proteomes" id="UP000812277">
    <property type="component" value="Unassembled WGS sequence"/>
</dbReference>
<protein>
    <recommendedName>
        <fullName evidence="5">Integrase</fullName>
    </recommendedName>
</protein>
<evidence type="ECO:0000313" key="3">
    <source>
        <dbReference type="EMBL" id="MBW7474065.1"/>
    </source>
</evidence>
<evidence type="ECO:0000259" key="1">
    <source>
        <dbReference type="Pfam" id="PF22822"/>
    </source>
</evidence>
<gene>
    <name evidence="3" type="ORF">K0T92_04870</name>
</gene>
<accession>A0ABS7D294</accession>
<organism evidence="3 4">
    <name type="scientific">Paenibacillus oenotherae</name>
    <dbReference type="NCBI Taxonomy" id="1435645"/>
    <lineage>
        <taxon>Bacteria</taxon>
        <taxon>Bacillati</taxon>
        <taxon>Bacillota</taxon>
        <taxon>Bacilli</taxon>
        <taxon>Bacillales</taxon>
        <taxon>Paenibacillaceae</taxon>
        <taxon>Paenibacillus</taxon>
    </lineage>
</organism>
<name>A0ABS7D294_9BACL</name>
<comment type="caution">
    <text evidence="3">The sequence shown here is derived from an EMBL/GenBank/DDBJ whole genome shotgun (WGS) entry which is preliminary data.</text>
</comment>
<reference evidence="3 4" key="1">
    <citation type="submission" date="2021-07" db="EMBL/GenBank/DDBJ databases">
        <title>Paenibacillus radiodurans sp. nov., isolated from the southeastern edge of Tengger Desert.</title>
        <authorList>
            <person name="Zhang G."/>
        </authorList>
    </citation>
    <scope>NUCLEOTIDE SEQUENCE [LARGE SCALE GENOMIC DNA]</scope>
    <source>
        <strain evidence="3 4">DT7-4</strain>
    </source>
</reference>
<dbReference type="EMBL" id="JAHZIJ010000002">
    <property type="protein sequence ID" value="MBW7474065.1"/>
    <property type="molecule type" value="Genomic_DNA"/>
</dbReference>
<dbReference type="SUPFAM" id="SSF56349">
    <property type="entry name" value="DNA breaking-rejoining enzymes"/>
    <property type="match status" value="1"/>
</dbReference>
<evidence type="ECO:0000259" key="2">
    <source>
        <dbReference type="Pfam" id="PF22823"/>
    </source>
</evidence>